<dbReference type="AlphaFoldDB" id="A0A067MX83"/>
<protein>
    <recommendedName>
        <fullName evidence="1">G domain-containing protein</fullName>
    </recommendedName>
</protein>
<evidence type="ECO:0000313" key="3">
    <source>
        <dbReference type="Proteomes" id="UP000027195"/>
    </source>
</evidence>
<dbReference type="CDD" id="cd00882">
    <property type="entry name" value="Ras_like_GTPase"/>
    <property type="match status" value="1"/>
</dbReference>
<proteinExistence type="predicted"/>
<dbReference type="HOGENOM" id="CLU_023805_1_1_1"/>
<dbReference type="InterPro" id="IPR027417">
    <property type="entry name" value="P-loop_NTPase"/>
</dbReference>
<dbReference type="InParanoid" id="A0A067MX83"/>
<dbReference type="SUPFAM" id="SSF52540">
    <property type="entry name" value="P-loop containing nucleoside triphosphate hydrolases"/>
    <property type="match status" value="1"/>
</dbReference>
<gene>
    <name evidence="2" type="ORF">BOTBODRAFT_30838</name>
</gene>
<accession>A0A067MX83</accession>
<sequence>MEETIELRSKYQYFRVLVMGRANAGKTTILKAVCGTTEAPQVYNKRGRRIQAKKSILLPTSRRGVHNIENELRFRSNPGFVFHDSCGFEAGATEELEMVRAFINSRATERSVHKQLHAIWFCLPTDHDARMLTAAELDFFDRCNTGKVPVIAVFTKFDSLDSKAFQELRDRGIDFFEARERAPHYADEHFERIHLNRVFQRQYPPANELRIRSKLSEIQVTLTSNKSYSLL</sequence>
<reference evidence="3" key="1">
    <citation type="journal article" date="2014" name="Proc. Natl. Acad. Sci. U.S.A.">
        <title>Extensive sampling of basidiomycete genomes demonstrates inadequacy of the white-rot/brown-rot paradigm for wood decay fungi.</title>
        <authorList>
            <person name="Riley R."/>
            <person name="Salamov A.A."/>
            <person name="Brown D.W."/>
            <person name="Nagy L.G."/>
            <person name="Floudas D."/>
            <person name="Held B.W."/>
            <person name="Levasseur A."/>
            <person name="Lombard V."/>
            <person name="Morin E."/>
            <person name="Otillar R."/>
            <person name="Lindquist E.A."/>
            <person name="Sun H."/>
            <person name="LaButti K.M."/>
            <person name="Schmutz J."/>
            <person name="Jabbour D."/>
            <person name="Luo H."/>
            <person name="Baker S.E."/>
            <person name="Pisabarro A.G."/>
            <person name="Walton J.D."/>
            <person name="Blanchette R.A."/>
            <person name="Henrissat B."/>
            <person name="Martin F."/>
            <person name="Cullen D."/>
            <person name="Hibbett D.S."/>
            <person name="Grigoriev I.V."/>
        </authorList>
    </citation>
    <scope>NUCLEOTIDE SEQUENCE [LARGE SCALE GENOMIC DNA]</scope>
    <source>
        <strain evidence="3">FD-172 SS1</strain>
    </source>
</reference>
<name>A0A067MX83_BOTB1</name>
<dbReference type="Gene3D" id="3.40.50.300">
    <property type="entry name" value="P-loop containing nucleotide triphosphate hydrolases"/>
    <property type="match status" value="1"/>
</dbReference>
<keyword evidence="3" id="KW-1185">Reference proteome</keyword>
<dbReference type="STRING" id="930990.A0A067MX83"/>
<feature type="domain" description="G" evidence="1">
    <location>
        <begin position="15"/>
        <end position="156"/>
    </location>
</feature>
<dbReference type="Proteomes" id="UP000027195">
    <property type="component" value="Unassembled WGS sequence"/>
</dbReference>
<dbReference type="OrthoDB" id="3267153at2759"/>
<dbReference type="EMBL" id="KL198027">
    <property type="protein sequence ID" value="KDQ16502.1"/>
    <property type="molecule type" value="Genomic_DNA"/>
</dbReference>
<dbReference type="InterPro" id="IPR006073">
    <property type="entry name" value="GTP-bd"/>
</dbReference>
<evidence type="ECO:0000259" key="1">
    <source>
        <dbReference type="Pfam" id="PF01926"/>
    </source>
</evidence>
<organism evidence="2 3">
    <name type="scientific">Botryobasidium botryosum (strain FD-172 SS1)</name>
    <dbReference type="NCBI Taxonomy" id="930990"/>
    <lineage>
        <taxon>Eukaryota</taxon>
        <taxon>Fungi</taxon>
        <taxon>Dikarya</taxon>
        <taxon>Basidiomycota</taxon>
        <taxon>Agaricomycotina</taxon>
        <taxon>Agaricomycetes</taxon>
        <taxon>Cantharellales</taxon>
        <taxon>Botryobasidiaceae</taxon>
        <taxon>Botryobasidium</taxon>
    </lineage>
</organism>
<evidence type="ECO:0000313" key="2">
    <source>
        <dbReference type="EMBL" id="KDQ16502.1"/>
    </source>
</evidence>
<dbReference type="GO" id="GO:0005525">
    <property type="term" value="F:GTP binding"/>
    <property type="evidence" value="ECO:0007669"/>
    <property type="project" value="InterPro"/>
</dbReference>
<dbReference type="Pfam" id="PF01926">
    <property type="entry name" value="MMR_HSR1"/>
    <property type="match status" value="1"/>
</dbReference>